<accession>A0ACC2FFB6</accession>
<evidence type="ECO:0000313" key="2">
    <source>
        <dbReference type="Proteomes" id="UP001157502"/>
    </source>
</evidence>
<gene>
    <name evidence="1" type="ORF">DPEC_G00310970</name>
</gene>
<name>A0ACC2FFB6_DALPE</name>
<comment type="caution">
    <text evidence="1">The sequence shown here is derived from an EMBL/GenBank/DDBJ whole genome shotgun (WGS) entry which is preliminary data.</text>
</comment>
<reference evidence="1" key="1">
    <citation type="submission" date="2021-05" db="EMBL/GenBank/DDBJ databases">
        <authorList>
            <person name="Pan Q."/>
            <person name="Jouanno E."/>
            <person name="Zahm M."/>
            <person name="Klopp C."/>
            <person name="Cabau C."/>
            <person name="Louis A."/>
            <person name="Berthelot C."/>
            <person name="Parey E."/>
            <person name="Roest Crollius H."/>
            <person name="Montfort J."/>
            <person name="Robinson-Rechavi M."/>
            <person name="Bouchez O."/>
            <person name="Lampietro C."/>
            <person name="Lopez Roques C."/>
            <person name="Donnadieu C."/>
            <person name="Postlethwait J."/>
            <person name="Bobe J."/>
            <person name="Dillon D."/>
            <person name="Chandos A."/>
            <person name="von Hippel F."/>
            <person name="Guiguen Y."/>
        </authorList>
    </citation>
    <scope>NUCLEOTIDE SEQUENCE</scope>
    <source>
        <strain evidence="1">YG-Jan2019</strain>
    </source>
</reference>
<protein>
    <submittedName>
        <fullName evidence="1">Uncharacterized protein</fullName>
    </submittedName>
</protein>
<dbReference type="Proteomes" id="UP001157502">
    <property type="component" value="Chromosome 29"/>
</dbReference>
<sequence>MAAAYAFILLVELNGNLKIPKLKNKLVKYFQSKKSNGGDCLVKYEDGDEAEVRFKSEEVRKRVFEKQDHEIQLDLGLLKLKTRLPPDEVPKTLRETQSPVNLGKSSLTYPKDSHKSLDGDGNTFLSPRRQNMEVELMKVKEELESTSAVLGNIEENMDQFFLEMLIENILGPHESPGCDSVTETQPFNLEILHPALNTHLAVVTFQNAKDTMDFITSCNSNRMFKQKQLTVRLLEITKKVKIENIPPNIDSDYLQLSFGKEDEEVEVAEIDEEDQSVILTFQDPKAFHRALQRPHLIQKQLIKAFPFYDSLGTALYGKDRATLTIPSAFTENIDLTIWRYICNNQEAADTIHKEMIKHFCKVDLHQPNIKLSPLPSLLKQKCVKPKHVQQWKDTTKAALVQTLSNFKSLDLKVEDTAWEESKGDICRAVLRESVIVVPDQARSVLVVVGFAKDVDRLRETLVGIVERITRRIDREKTSISEEFPLAPNIYHMLLQDGLLDMIGNEFPELKLTYNRESQNVTIYGLTQEVLGANRKLINGVLALKRKVLELDDYLVKFLQDEDQEKLTISLFTPQRINAAIEIEKDRVLLLAFTEEALVDAEHQLNTLLMSQYIHVEDSNVLKMSEWKKLVTCLGESSNPPFMKVMIQITSDYSDLKVVVSGFNETVLSVRNELKDFLQQNTHVDETIQVMPEVIGKFIQEHHKDAWLNRVREGRVKVCFKNEAIHLSGTRAHVRDCKALFENLVSSTFFDTLKVSKPGAKMFFQDKETMYVSMIMSQTGCVVQLVEGDYNDKSMQGIMRSRGVKPTYKLQTTDGVEIAVCKADMCRYSVHAVVNAAALDLKHSGGLAGALLNAVGPQMQYECDQIIKNQGHLKPGDSVITSAGGKLHCKSIIHAVGPKFDKTNPQKAIGQLRRAIKGSLDLAVTHNCLYVAIPAISSGNLGFPLALCADTIVKSIKEYCDDKFGDNTLQKIHLVNNDELTVQAMEVAVRKVFGSHGTSIPKPSRRTTATISQPGNQVQGTSSSNRVQTKEGLAIVLIKGNIQEAVMEVVVNTVGKDLALKHGAVSNAILTVAGPQLQTLVDQQAYGSVVGDLIVTPGCNLKCKQVFHTVAPHWDNGQGPAQKILSKIVQQCLSEAEQQGLLSISFPAIGTGNLGFPKDLASTLMLDEVLRFSRKQHPKNLKEVAFVLHPDDAPTIQAFTNEFNKRFASQLGKSGSAVASSQPNTGPFSKVISSSGQHETNMGGIVIQVVTGDITKETTDVIVNSSDASFSLQSGVSKAILDAAGQTVVAECQRLGAQPNSGAILTQPGNLMCKQIIHLVGQTDPKKIQEVVKAALQMCSLNHLTSISFPAIGTGQGNVQAGQVADAMFDAIVEFVRQKPQNTLKLVRLVVFQPAMLTEFQKSMMKKEDPGVQSKEKSGIWATIKSLFTLGKADKSLKDEDFIIECQEVDPAFFHICGKSQDVVDQAKHWIEDLIMKEQVSNSIIDNALLNLSVSDRQRIDSMQTTMGVGVTMEYSSLKQEAKLTIEGLSKDVLNAVNDIQELLRKARDKEAFDKNVELNGNMVEWQYELQPGRQYQSFDQITNFLLEQALENNQPHAEVSVQGQMYKVGLPNGPATSTNGNSLKIKRINKLEAQPVDSLPPHWDTMPANNSCHSFLIQPGSPEHNDVLNLFQATCPNNIIKIERIQNPSLWKNFQIKKGEMELRNSHKNNEKRLFHGMCWTTINHINHHGFNRSYAGKNAAAYGNGTYFAVDARYSASNVYSKPDSQGQKYMYLCRVLTGDFTNGKQGMIVPPAKNPTTALLYDSVTDNPARPSMFVVFNDIQAYPEHLITFR</sequence>
<evidence type="ECO:0000313" key="1">
    <source>
        <dbReference type="EMBL" id="KAJ7990064.1"/>
    </source>
</evidence>
<proteinExistence type="predicted"/>
<dbReference type="EMBL" id="CM055756">
    <property type="protein sequence ID" value="KAJ7990064.1"/>
    <property type="molecule type" value="Genomic_DNA"/>
</dbReference>
<organism evidence="1 2">
    <name type="scientific">Dallia pectoralis</name>
    <name type="common">Alaska blackfish</name>
    <dbReference type="NCBI Taxonomy" id="75939"/>
    <lineage>
        <taxon>Eukaryota</taxon>
        <taxon>Metazoa</taxon>
        <taxon>Chordata</taxon>
        <taxon>Craniata</taxon>
        <taxon>Vertebrata</taxon>
        <taxon>Euteleostomi</taxon>
        <taxon>Actinopterygii</taxon>
        <taxon>Neopterygii</taxon>
        <taxon>Teleostei</taxon>
        <taxon>Protacanthopterygii</taxon>
        <taxon>Esociformes</taxon>
        <taxon>Umbridae</taxon>
        <taxon>Dallia</taxon>
    </lineage>
</organism>
<keyword evidence="2" id="KW-1185">Reference proteome</keyword>